<keyword evidence="2" id="KW-0812">Transmembrane</keyword>
<dbReference type="AlphaFoldDB" id="A0A7S3QE00"/>
<dbReference type="GO" id="GO:0008526">
    <property type="term" value="F:phosphatidylinositol transfer activity"/>
    <property type="evidence" value="ECO:0007669"/>
    <property type="project" value="TreeGrafter"/>
</dbReference>
<feature type="transmembrane region" description="Helical" evidence="2">
    <location>
        <begin position="7"/>
        <end position="30"/>
    </location>
</feature>
<feature type="region of interest" description="Disordered" evidence="1">
    <location>
        <begin position="530"/>
        <end position="554"/>
    </location>
</feature>
<dbReference type="CDD" id="cd00170">
    <property type="entry name" value="SEC14"/>
    <property type="match status" value="1"/>
</dbReference>
<feature type="domain" description="CRAL-TRIO" evidence="3">
    <location>
        <begin position="909"/>
        <end position="1128"/>
    </location>
</feature>
<dbReference type="InterPro" id="IPR001251">
    <property type="entry name" value="CRAL-TRIO_dom"/>
</dbReference>
<dbReference type="Pfam" id="PF00650">
    <property type="entry name" value="CRAL_TRIO"/>
    <property type="match status" value="1"/>
</dbReference>
<accession>A0A7S3QE00</accession>
<reference evidence="4" key="1">
    <citation type="submission" date="2021-01" db="EMBL/GenBank/DDBJ databases">
        <authorList>
            <person name="Corre E."/>
            <person name="Pelletier E."/>
            <person name="Niang G."/>
            <person name="Scheremetjew M."/>
            <person name="Finn R."/>
            <person name="Kale V."/>
            <person name="Holt S."/>
            <person name="Cochrane G."/>
            <person name="Meng A."/>
            <person name="Brown T."/>
            <person name="Cohen L."/>
        </authorList>
    </citation>
    <scope>NUCLEOTIDE SEQUENCE</scope>
    <source>
        <strain evidence="4">MM31A-1</strain>
    </source>
</reference>
<evidence type="ECO:0000256" key="2">
    <source>
        <dbReference type="SAM" id="Phobius"/>
    </source>
</evidence>
<dbReference type="InterPro" id="IPR052578">
    <property type="entry name" value="PI_Transfer_CRAL-TRIO"/>
</dbReference>
<dbReference type="SUPFAM" id="SSF52087">
    <property type="entry name" value="CRAL/TRIO domain"/>
    <property type="match status" value="1"/>
</dbReference>
<feature type="compositionally biased region" description="Acidic residues" evidence="1">
    <location>
        <begin position="228"/>
        <end position="237"/>
    </location>
</feature>
<dbReference type="PANTHER" id="PTHR45824">
    <property type="entry name" value="GH16843P"/>
    <property type="match status" value="1"/>
</dbReference>
<feature type="region of interest" description="Disordered" evidence="1">
    <location>
        <begin position="249"/>
        <end position="285"/>
    </location>
</feature>
<organism evidence="4">
    <name type="scientific">Chaetoceros debilis</name>
    <dbReference type="NCBI Taxonomy" id="122233"/>
    <lineage>
        <taxon>Eukaryota</taxon>
        <taxon>Sar</taxon>
        <taxon>Stramenopiles</taxon>
        <taxon>Ochrophyta</taxon>
        <taxon>Bacillariophyta</taxon>
        <taxon>Coscinodiscophyceae</taxon>
        <taxon>Chaetocerotophycidae</taxon>
        <taxon>Chaetocerotales</taxon>
        <taxon>Chaetocerotaceae</taxon>
        <taxon>Chaetoceros</taxon>
    </lineage>
</organism>
<name>A0A7S3QE00_9STRA</name>
<evidence type="ECO:0000256" key="1">
    <source>
        <dbReference type="SAM" id="MobiDB-lite"/>
    </source>
</evidence>
<feature type="compositionally biased region" description="Basic and acidic residues" evidence="1">
    <location>
        <begin position="1000"/>
        <end position="1010"/>
    </location>
</feature>
<keyword evidence="2" id="KW-0472">Membrane</keyword>
<evidence type="ECO:0000259" key="3">
    <source>
        <dbReference type="PROSITE" id="PS50191"/>
    </source>
</evidence>
<protein>
    <recommendedName>
        <fullName evidence="3">CRAL-TRIO domain-containing protein</fullName>
    </recommendedName>
</protein>
<dbReference type="PROSITE" id="PS50191">
    <property type="entry name" value="CRAL_TRIO"/>
    <property type="match status" value="1"/>
</dbReference>
<sequence>MFQVSTACSLLVSTTFIAGVVVFLFFPGIFNKSSKDEAGELEEQVSRPVAVESRHGNGNGNGNGGLPQNGIIGPNVPQEITFLVNTPPAEHVPIHIGRKYKSIKRQLVVKPYHRTWERRIPVMQEHFKKSKAKEWTGGASPDKAVAVNADMKMEFIEDKKGVLPITSLVNVSAQVPYKCATVTVTIDTSVIGESSVAKELSTNVATLENWKSHHKYTHKDSNTSATTENDEDINDESFCETSNSLGMEVNESSLSNKIPKTSKHGNEHGNGNVDDDGPNGGRKKKAHSSIILEEYTFANEFETGAFQTLHLALNTVGPQISDMYSALEMIHKQSDLDDTNDANIYKPFDECTDTEVGCPYTGVALDDVQRCLGDLPFISKRIVRIYDQCKADALAEQSKKIPDSLIVSAAAESKTDVEVKQFAGHQKNRIILGYIDFMRLFVPTVLHGTPYDSPMVAESHDYDGLDIHQARIRQLLKIRQRVASAAVNVQAYTSAMEIANKGWKIPTVNDVCHLRKSICFDYEFLNTDHDSSSQNEFYSPTPPRRESDSLSTTNVDGLPWHPQRAYALVGSKVITIDNENCPIHFSRDPVAAIPSLYSIIEKNPDNDFFVVSLFYPRQRAMFVSLFIKCIPDDSDADFDDALESFSEASPKIRDKMLELSMQIGPLVFPSYQYFWWRWHNRGTSMQQSSLSRIPLPSIKIAQSNRMHHFGGNEATETNFQNYLAVNCSTNSHKIANYSESVLQSLIPTKGISPSIVDFTFNLNETSRSMASIRTVHIGNSSRIPWQEMIKNTKEDETYNVIDQVPSYQADNIGLCIIDDDYKEDIESLKDILSCITVPTRETGDHQSIAGMSTASGTSRLELQDAQVLDFFDDHDIQRHLIAADQNLKAAAIRLTRCGAWRGLTLPIDTRMCKIELQSGQFFQQGNDLNGNPVFYFLNMCRGLWRKDVDASTFAVLHRLENAFAAAAKLNRDFKCTIVVLMGEPFKVGNDTSIVASSAESESHTDADRKSTAVGDSDETSTITGLSTVQENEASKQSLQEYYVHTNFKFVQRLIGILSQNYPERLEMALVVPNGGWEKFVGMHGLRRYLPSSKTRSKVQVLENMSRLKQFIASEQLVDIAGGECPVLPNAFKTKQ</sequence>
<dbReference type="EMBL" id="HBIO01024938">
    <property type="protein sequence ID" value="CAE0474295.1"/>
    <property type="molecule type" value="Transcribed_RNA"/>
</dbReference>
<feature type="compositionally biased region" description="Polar residues" evidence="1">
    <location>
        <begin position="249"/>
        <end position="259"/>
    </location>
</feature>
<feature type="region of interest" description="Disordered" evidence="1">
    <location>
        <begin position="214"/>
        <end position="237"/>
    </location>
</feature>
<evidence type="ECO:0000313" key="4">
    <source>
        <dbReference type="EMBL" id="CAE0474295.1"/>
    </source>
</evidence>
<keyword evidence="2" id="KW-1133">Transmembrane helix</keyword>
<gene>
    <name evidence="4" type="ORF">CDEB00056_LOCUS19148</name>
</gene>
<dbReference type="InterPro" id="IPR036865">
    <property type="entry name" value="CRAL-TRIO_dom_sf"/>
</dbReference>
<feature type="region of interest" description="Disordered" evidence="1">
    <location>
        <begin position="41"/>
        <end position="70"/>
    </location>
</feature>
<dbReference type="Gene3D" id="3.40.525.10">
    <property type="entry name" value="CRAL-TRIO lipid binding domain"/>
    <property type="match status" value="1"/>
</dbReference>
<feature type="region of interest" description="Disordered" evidence="1">
    <location>
        <begin position="996"/>
        <end position="1021"/>
    </location>
</feature>
<dbReference type="PANTHER" id="PTHR45824:SF29">
    <property type="entry name" value="GH16843P"/>
    <property type="match status" value="1"/>
</dbReference>
<proteinExistence type="predicted"/>
<feature type="compositionally biased region" description="Gly residues" evidence="1">
    <location>
        <begin position="57"/>
        <end position="67"/>
    </location>
</feature>